<evidence type="ECO:0000313" key="5">
    <source>
        <dbReference type="Proteomes" id="UP000245263"/>
    </source>
</evidence>
<protein>
    <recommendedName>
        <fullName evidence="6">Ankyrin repeat protein</fullName>
    </recommendedName>
</protein>
<dbReference type="Proteomes" id="UP000245263">
    <property type="component" value="Chromosome 1"/>
</dbReference>
<dbReference type="SMART" id="SM00248">
    <property type="entry name" value="ANK"/>
    <property type="match status" value="3"/>
</dbReference>
<evidence type="ECO:0000256" key="3">
    <source>
        <dbReference type="PROSITE-ProRule" id="PRU00023"/>
    </source>
</evidence>
<proteinExistence type="predicted"/>
<dbReference type="PANTHER" id="PTHR24198">
    <property type="entry name" value="ANKYRIN REPEAT AND PROTEIN KINASE DOMAIN-CONTAINING PROTEIN"/>
    <property type="match status" value="1"/>
</dbReference>
<sequence length="307" mass="34475">MSSLFDFVKVSDLEKIREICKEDPDSLNSLDGFGVTVLSWSIRKKDHEVLSILLELGADPLYPQRTGGSPFFEAISLNDTRSISILGNALADAKAKDTPVSWETQSETGNTILHYLIETDLKDIWDLILPSVPIHLWEMKNKEGWNAFLQSVVSGEEGFILDVIRIAPWTFSLTDSEGKNAFHLAAERNLDSILQLLTDLGLDREARDEAGNTALLSACEGDATEFIIEWIKLGVDLLAKNNEGDTAYSILHREKYGHSLKIMKEALGKTWKEALDANDASKIKEIQIFVAEEKPFTTEEKYKWKID</sequence>
<name>A0ABN6K9Q8_9LEPT</name>
<dbReference type="InterPro" id="IPR002110">
    <property type="entry name" value="Ankyrin_rpt"/>
</dbReference>
<keyword evidence="5" id="KW-1185">Reference proteome</keyword>
<evidence type="ECO:0000256" key="1">
    <source>
        <dbReference type="ARBA" id="ARBA00022737"/>
    </source>
</evidence>
<dbReference type="InterPro" id="IPR036770">
    <property type="entry name" value="Ankyrin_rpt-contain_sf"/>
</dbReference>
<gene>
    <name evidence="4" type="ORF">LPTSP3_g02410</name>
</gene>
<dbReference type="SUPFAM" id="SSF48403">
    <property type="entry name" value="Ankyrin repeat"/>
    <property type="match status" value="1"/>
</dbReference>
<feature type="repeat" description="ANK" evidence="3">
    <location>
        <begin position="177"/>
        <end position="209"/>
    </location>
</feature>
<dbReference type="PROSITE" id="PS50297">
    <property type="entry name" value="ANK_REP_REGION"/>
    <property type="match status" value="1"/>
</dbReference>
<keyword evidence="1" id="KW-0677">Repeat</keyword>
<organism evidence="4 5">
    <name type="scientific">Leptospira kobayashii</name>
    <dbReference type="NCBI Taxonomy" id="1917830"/>
    <lineage>
        <taxon>Bacteria</taxon>
        <taxon>Pseudomonadati</taxon>
        <taxon>Spirochaetota</taxon>
        <taxon>Spirochaetia</taxon>
        <taxon>Leptospirales</taxon>
        <taxon>Leptospiraceae</taxon>
        <taxon>Leptospira</taxon>
    </lineage>
</organism>
<evidence type="ECO:0000256" key="2">
    <source>
        <dbReference type="ARBA" id="ARBA00023043"/>
    </source>
</evidence>
<dbReference type="PROSITE" id="PS50088">
    <property type="entry name" value="ANK_REPEAT"/>
    <property type="match status" value="1"/>
</dbReference>
<dbReference type="Gene3D" id="1.25.40.20">
    <property type="entry name" value="Ankyrin repeat-containing domain"/>
    <property type="match status" value="1"/>
</dbReference>
<dbReference type="RefSeq" id="WP_109021919.1">
    <property type="nucleotide sequence ID" value="NZ_AP025028.1"/>
</dbReference>
<accession>A0ABN6K9Q8</accession>
<evidence type="ECO:0008006" key="6">
    <source>
        <dbReference type="Google" id="ProtNLM"/>
    </source>
</evidence>
<dbReference type="PANTHER" id="PTHR24198:SF165">
    <property type="entry name" value="ANKYRIN REPEAT-CONTAINING PROTEIN-RELATED"/>
    <property type="match status" value="1"/>
</dbReference>
<dbReference type="EMBL" id="AP025028">
    <property type="protein sequence ID" value="BDA77311.1"/>
    <property type="molecule type" value="Genomic_DNA"/>
</dbReference>
<evidence type="ECO:0000313" key="4">
    <source>
        <dbReference type="EMBL" id="BDA77311.1"/>
    </source>
</evidence>
<keyword evidence="2 3" id="KW-0040">ANK repeat</keyword>
<reference evidence="4 5" key="1">
    <citation type="submission" date="2021-08" db="EMBL/GenBank/DDBJ databases">
        <title>Complete genome sequence of Leptospira kobayashii strain E30.</title>
        <authorList>
            <person name="Nakao R."/>
            <person name="Nakamura S."/>
            <person name="Masuzawa T."/>
            <person name="Koizumi N."/>
        </authorList>
    </citation>
    <scope>NUCLEOTIDE SEQUENCE [LARGE SCALE GENOMIC DNA]</scope>
    <source>
        <strain evidence="4 5">E30</strain>
    </source>
</reference>